<reference evidence="2 3" key="1">
    <citation type="submission" date="2020-08" db="EMBL/GenBank/DDBJ databases">
        <title>Genomic Encyclopedia of Type Strains, Phase IV (KMG-IV): sequencing the most valuable type-strain genomes for metagenomic binning, comparative biology and taxonomic classification.</title>
        <authorList>
            <person name="Goeker M."/>
        </authorList>
    </citation>
    <scope>NUCLEOTIDE SEQUENCE [LARGE SCALE GENOMIC DNA]</scope>
    <source>
        <strain evidence="2 3">DSM 22368</strain>
    </source>
</reference>
<dbReference type="PANTHER" id="PTHR13538">
    <property type="entry name" value="N-ACETYLTRANSFERASE 6"/>
    <property type="match status" value="1"/>
</dbReference>
<comment type="caution">
    <text evidence="2">The sequence shown here is derived from an EMBL/GenBank/DDBJ whole genome shotgun (WGS) entry which is preliminary data.</text>
</comment>
<accession>A0A7X0JRZ6</accession>
<name>A0A7X0JRZ6_9GAMM</name>
<keyword evidence="3" id="KW-1185">Reference proteome</keyword>
<keyword evidence="2" id="KW-0808">Transferase</keyword>
<dbReference type="EMBL" id="JACHHT010000001">
    <property type="protein sequence ID" value="MBB6521218.1"/>
    <property type="molecule type" value="Genomic_DNA"/>
</dbReference>
<dbReference type="CDD" id="cd04301">
    <property type="entry name" value="NAT_SF"/>
    <property type="match status" value="1"/>
</dbReference>
<dbReference type="Pfam" id="PF00583">
    <property type="entry name" value="Acetyltransf_1"/>
    <property type="match status" value="1"/>
</dbReference>
<proteinExistence type="predicted"/>
<protein>
    <submittedName>
        <fullName evidence="2">N-acetylglutamate synthase-like GNAT family acetyltransferase</fullName>
    </submittedName>
</protein>
<dbReference type="GO" id="GO:0005737">
    <property type="term" value="C:cytoplasm"/>
    <property type="evidence" value="ECO:0007669"/>
    <property type="project" value="TreeGrafter"/>
</dbReference>
<dbReference type="Proteomes" id="UP000528457">
    <property type="component" value="Unassembled WGS sequence"/>
</dbReference>
<evidence type="ECO:0000313" key="3">
    <source>
        <dbReference type="Proteomes" id="UP000528457"/>
    </source>
</evidence>
<gene>
    <name evidence="2" type="ORF">HNR48_001496</name>
</gene>
<sequence>MNIEPLADHKHLIPEIAELHQSEWEHLNPAVTIEKRIASINRAATPQGIPSIFIALEDSEFCGSAALVQQDLETHPELSPWLAAVYVKENWRKQGIATSLVQHCEREAQLAGIKKLYLYTEFATQLYASLGWKVLERLTHRGIEIDLMCKDFGS</sequence>
<evidence type="ECO:0000313" key="2">
    <source>
        <dbReference type="EMBL" id="MBB6521218.1"/>
    </source>
</evidence>
<dbReference type="GO" id="GO:0008080">
    <property type="term" value="F:N-acetyltransferase activity"/>
    <property type="evidence" value="ECO:0007669"/>
    <property type="project" value="InterPro"/>
</dbReference>
<dbReference type="InterPro" id="IPR016181">
    <property type="entry name" value="Acyl_CoA_acyltransferase"/>
</dbReference>
<dbReference type="GO" id="GO:1905502">
    <property type="term" value="F:acetyl-CoA binding"/>
    <property type="evidence" value="ECO:0007669"/>
    <property type="project" value="TreeGrafter"/>
</dbReference>
<dbReference type="RefSeq" id="WP_166849140.1">
    <property type="nucleotide sequence ID" value="NZ_JAAONY010000001.1"/>
</dbReference>
<dbReference type="SUPFAM" id="SSF55729">
    <property type="entry name" value="Acyl-CoA N-acyltransferases (Nat)"/>
    <property type="match status" value="1"/>
</dbReference>
<dbReference type="AlphaFoldDB" id="A0A7X0JRZ6"/>
<dbReference type="Gene3D" id="3.40.630.30">
    <property type="match status" value="1"/>
</dbReference>
<evidence type="ECO:0000259" key="1">
    <source>
        <dbReference type="PROSITE" id="PS51186"/>
    </source>
</evidence>
<organism evidence="2 3">
    <name type="scientific">Pseudoteredinibacter isoporae</name>
    <dbReference type="NCBI Taxonomy" id="570281"/>
    <lineage>
        <taxon>Bacteria</taxon>
        <taxon>Pseudomonadati</taxon>
        <taxon>Pseudomonadota</taxon>
        <taxon>Gammaproteobacteria</taxon>
        <taxon>Cellvibrionales</taxon>
        <taxon>Cellvibrionaceae</taxon>
        <taxon>Pseudoteredinibacter</taxon>
    </lineage>
</organism>
<dbReference type="InterPro" id="IPR039840">
    <property type="entry name" value="NAA80"/>
</dbReference>
<dbReference type="InterPro" id="IPR000182">
    <property type="entry name" value="GNAT_dom"/>
</dbReference>
<dbReference type="PANTHER" id="PTHR13538:SF4">
    <property type="entry name" value="N-ALPHA-ACETYLTRANSFERASE 80"/>
    <property type="match status" value="1"/>
</dbReference>
<dbReference type="PROSITE" id="PS51186">
    <property type="entry name" value="GNAT"/>
    <property type="match status" value="1"/>
</dbReference>
<dbReference type="InParanoid" id="A0A7X0JRZ6"/>
<feature type="domain" description="N-acetyltransferase" evidence="1">
    <location>
        <begin position="1"/>
        <end position="153"/>
    </location>
</feature>